<feature type="domain" description="Cupin type-1" evidence="3">
    <location>
        <begin position="252"/>
        <end position="396"/>
    </location>
</feature>
<proteinExistence type="predicted"/>
<name>A0A4R5QI17_9PROT</name>
<dbReference type="OrthoDB" id="1973590at2"/>
<dbReference type="Proteomes" id="UP000295096">
    <property type="component" value="Unassembled WGS sequence"/>
</dbReference>
<dbReference type="InterPro" id="IPR014710">
    <property type="entry name" value="RmlC-like_jellyroll"/>
</dbReference>
<dbReference type="Pfam" id="PF00190">
    <property type="entry name" value="Cupin_1"/>
    <property type="match status" value="2"/>
</dbReference>
<dbReference type="SUPFAM" id="SSF51182">
    <property type="entry name" value="RmlC-like cupins"/>
    <property type="match status" value="1"/>
</dbReference>
<dbReference type="GO" id="GO:0046872">
    <property type="term" value="F:metal ion binding"/>
    <property type="evidence" value="ECO:0007669"/>
    <property type="project" value="UniProtKB-KW"/>
</dbReference>
<dbReference type="CDD" id="cd20304">
    <property type="entry name" value="cupin_OxDC_N"/>
    <property type="match status" value="1"/>
</dbReference>
<gene>
    <name evidence="4" type="ORF">E2C06_08425</name>
</gene>
<evidence type="ECO:0000259" key="3">
    <source>
        <dbReference type="SMART" id="SM00835"/>
    </source>
</evidence>
<comment type="cofactor">
    <cofactor evidence="2">
        <name>Mn(2+)</name>
        <dbReference type="ChEBI" id="CHEBI:29035"/>
    </cofactor>
    <text evidence="2">Binds 2 manganese ions per subunit.</text>
</comment>
<dbReference type="SMART" id="SM00835">
    <property type="entry name" value="Cupin_1"/>
    <property type="match status" value="2"/>
</dbReference>
<dbReference type="NCBIfam" id="TIGR03404">
    <property type="entry name" value="bicupin_oxalic"/>
    <property type="match status" value="1"/>
</dbReference>
<dbReference type="PROSITE" id="PS51318">
    <property type="entry name" value="TAT"/>
    <property type="match status" value="1"/>
</dbReference>
<dbReference type="InterPro" id="IPR011051">
    <property type="entry name" value="RmlC_Cupin_sf"/>
</dbReference>
<feature type="binding site" evidence="2">
    <location>
        <position position="299"/>
    </location>
    <ligand>
        <name>Mn(2+)</name>
        <dbReference type="ChEBI" id="CHEBI:29035"/>
        <label>2</label>
    </ligand>
</feature>
<evidence type="ECO:0000313" key="5">
    <source>
        <dbReference type="Proteomes" id="UP000295096"/>
    </source>
</evidence>
<feature type="binding site" evidence="2">
    <location>
        <position position="122"/>
    </location>
    <ligand>
        <name>Mn(2+)</name>
        <dbReference type="ChEBI" id="CHEBI:29035"/>
        <label>1</label>
    </ligand>
</feature>
<dbReference type="AlphaFoldDB" id="A0A4R5QI17"/>
<keyword evidence="2" id="KW-0464">Manganese</keyword>
<dbReference type="EMBL" id="SMSJ01000007">
    <property type="protein sequence ID" value="TDH63012.1"/>
    <property type="molecule type" value="Genomic_DNA"/>
</dbReference>
<dbReference type="InterPro" id="IPR051610">
    <property type="entry name" value="GPI/OXD"/>
</dbReference>
<dbReference type="CDD" id="cd20305">
    <property type="entry name" value="cupin_OxDC_C"/>
    <property type="match status" value="1"/>
</dbReference>
<sequence>MPSSNRRTLLGAAAVGASGLVSFEHIAEAAQEAAANDHGKPGEGGFGRQAVQLPAGAKVAYHDPKDVAAMPDFRFSLDGNVPKITSGGWAKEATVHQFPISKGIAGVHMFLNPGASRELHWHAIAAEWAFVISGRCQTMVLEPSGASEINNYMPGDLWYFQKGHGHSIQTIGNEPCHFILSFDNGAFSEHGTFSITDWMDVTPKDMLAKEFGVPRDIFDAFPKGETYIQAGPVIPVSDAMDAPWPRESTHKFRLLQDRRAVRDFEGGQFYLATIEEFPASKTMSGGIMVMKPGEMRKLHWNVNANEWHYYLKGKGQVAMFGSGGRGKVAEFSPGDVAYIPMGFGHAIRNTGTEDLEMVQTWDNPLFEEIDLDRWIAASPRYLLQNNFAGVSPDNIGKLKQG</sequence>
<dbReference type="InterPro" id="IPR006311">
    <property type="entry name" value="TAT_signal"/>
</dbReference>
<dbReference type="RefSeq" id="WP_133288158.1">
    <property type="nucleotide sequence ID" value="NZ_SMSJ01000007.1"/>
</dbReference>
<keyword evidence="1 2" id="KW-0479">Metal-binding</keyword>
<dbReference type="PANTHER" id="PTHR35848">
    <property type="entry name" value="OXALATE-BINDING PROTEIN"/>
    <property type="match status" value="1"/>
</dbReference>
<feature type="binding site" evidence="2">
    <location>
        <position position="127"/>
    </location>
    <ligand>
        <name>Mn(2+)</name>
        <dbReference type="ChEBI" id="CHEBI:29035"/>
        <label>1</label>
    </ligand>
</feature>
<keyword evidence="5" id="KW-1185">Reference proteome</keyword>
<dbReference type="GO" id="GO:0033609">
    <property type="term" value="P:oxalate metabolic process"/>
    <property type="evidence" value="ECO:0007669"/>
    <property type="project" value="InterPro"/>
</dbReference>
<feature type="domain" description="Cupin type-1" evidence="3">
    <location>
        <begin position="75"/>
        <end position="219"/>
    </location>
</feature>
<reference evidence="4 5" key="1">
    <citation type="journal article" date="2016" name="J. Microbiol.">
        <title>Dankookia rubra gen. nov., sp. nov., an alphaproteobacterium isolated from sediment of a shallow stream.</title>
        <authorList>
            <person name="Kim W.H."/>
            <person name="Kim D.H."/>
            <person name="Kang K."/>
            <person name="Ahn T.Y."/>
        </authorList>
    </citation>
    <scope>NUCLEOTIDE SEQUENCE [LARGE SCALE GENOMIC DNA]</scope>
    <source>
        <strain evidence="4 5">JCM30602</strain>
    </source>
</reference>
<dbReference type="PANTHER" id="PTHR35848:SF9">
    <property type="entry name" value="SLL1358 PROTEIN"/>
    <property type="match status" value="1"/>
</dbReference>
<feature type="binding site" evidence="2">
    <location>
        <position position="345"/>
    </location>
    <ligand>
        <name>Mn(2+)</name>
        <dbReference type="ChEBI" id="CHEBI:29035"/>
        <label>2</label>
    </ligand>
</feature>
<accession>A0A4R5QI17</accession>
<comment type="caution">
    <text evidence="4">The sequence shown here is derived from an EMBL/GenBank/DDBJ whole genome shotgun (WGS) entry which is preliminary data.</text>
</comment>
<feature type="binding site" evidence="2">
    <location>
        <position position="120"/>
    </location>
    <ligand>
        <name>Mn(2+)</name>
        <dbReference type="ChEBI" id="CHEBI:29035"/>
        <label>1</label>
    </ligand>
</feature>
<evidence type="ECO:0000313" key="4">
    <source>
        <dbReference type="EMBL" id="TDH63012.1"/>
    </source>
</evidence>
<organism evidence="4 5">
    <name type="scientific">Dankookia rubra</name>
    <dbReference type="NCBI Taxonomy" id="1442381"/>
    <lineage>
        <taxon>Bacteria</taxon>
        <taxon>Pseudomonadati</taxon>
        <taxon>Pseudomonadota</taxon>
        <taxon>Alphaproteobacteria</taxon>
        <taxon>Acetobacterales</taxon>
        <taxon>Roseomonadaceae</taxon>
        <taxon>Dankookia</taxon>
    </lineage>
</organism>
<feature type="binding site" evidence="2">
    <location>
        <position position="166"/>
    </location>
    <ligand>
        <name>Mn(2+)</name>
        <dbReference type="ChEBI" id="CHEBI:29035"/>
        <label>1</label>
    </ligand>
</feature>
<dbReference type="Gene3D" id="2.60.120.10">
    <property type="entry name" value="Jelly Rolls"/>
    <property type="match status" value="2"/>
</dbReference>
<dbReference type="InterPro" id="IPR017774">
    <property type="entry name" value="Bicupin_oxalate_deCO2ase/Oxase"/>
</dbReference>
<evidence type="ECO:0000256" key="2">
    <source>
        <dbReference type="PIRSR" id="PIRSR617774-2"/>
    </source>
</evidence>
<feature type="binding site" evidence="2">
    <location>
        <position position="306"/>
    </location>
    <ligand>
        <name>Mn(2+)</name>
        <dbReference type="ChEBI" id="CHEBI:29035"/>
        <label>2</label>
    </ligand>
</feature>
<protein>
    <submittedName>
        <fullName evidence="4">Cupin domain-containing protein</fullName>
    </submittedName>
</protein>
<dbReference type="InterPro" id="IPR006045">
    <property type="entry name" value="Cupin_1"/>
</dbReference>
<evidence type="ECO:0000256" key="1">
    <source>
        <dbReference type="ARBA" id="ARBA00022723"/>
    </source>
</evidence>